<comment type="caution">
    <text evidence="6">The sequence shown here is derived from an EMBL/GenBank/DDBJ whole genome shotgun (WGS) entry which is preliminary data.</text>
</comment>
<dbReference type="PROSITE" id="PS01174">
    <property type="entry name" value="LIPASE_GDXG_SER"/>
    <property type="match status" value="1"/>
</dbReference>
<accession>A0A9P5SPL2</accession>
<dbReference type="PANTHER" id="PTHR48081:SF8">
    <property type="entry name" value="ALPHA_BETA HYDROLASE FOLD-3 DOMAIN-CONTAINING PROTEIN-RELATED"/>
    <property type="match status" value="1"/>
</dbReference>
<evidence type="ECO:0000259" key="5">
    <source>
        <dbReference type="Pfam" id="PF07859"/>
    </source>
</evidence>
<gene>
    <name evidence="6" type="ORF">BG006_000128</name>
</gene>
<name>A0A9P5SPL2_9FUNG</name>
<reference evidence="6" key="1">
    <citation type="journal article" date="2020" name="Fungal Divers.">
        <title>Resolving the Mortierellaceae phylogeny through synthesis of multi-gene phylogenetics and phylogenomics.</title>
        <authorList>
            <person name="Vandepol N."/>
            <person name="Liber J."/>
            <person name="Desiro A."/>
            <person name="Na H."/>
            <person name="Kennedy M."/>
            <person name="Barry K."/>
            <person name="Grigoriev I.V."/>
            <person name="Miller A.N."/>
            <person name="O'Donnell K."/>
            <person name="Stajich J.E."/>
            <person name="Bonito G."/>
        </authorList>
    </citation>
    <scope>NUCLEOTIDE SEQUENCE</scope>
    <source>
        <strain evidence="6">NVP1</strain>
    </source>
</reference>
<dbReference type="SUPFAM" id="SSF53474">
    <property type="entry name" value="alpha/beta-Hydrolases"/>
    <property type="match status" value="1"/>
</dbReference>
<dbReference type="Pfam" id="PF07859">
    <property type="entry name" value="Abhydrolase_3"/>
    <property type="match status" value="1"/>
</dbReference>
<dbReference type="Proteomes" id="UP000696485">
    <property type="component" value="Unassembled WGS sequence"/>
</dbReference>
<dbReference type="InterPro" id="IPR033140">
    <property type="entry name" value="Lipase_GDXG_put_SER_AS"/>
</dbReference>
<dbReference type="AlphaFoldDB" id="A0A9P5SPL2"/>
<dbReference type="PANTHER" id="PTHR48081">
    <property type="entry name" value="AB HYDROLASE SUPERFAMILY PROTEIN C4A8.06C"/>
    <property type="match status" value="1"/>
</dbReference>
<evidence type="ECO:0000313" key="6">
    <source>
        <dbReference type="EMBL" id="KAF9335417.1"/>
    </source>
</evidence>
<feature type="region of interest" description="Disordered" evidence="4">
    <location>
        <begin position="72"/>
        <end position="91"/>
    </location>
</feature>
<evidence type="ECO:0000256" key="4">
    <source>
        <dbReference type="SAM" id="MobiDB-lite"/>
    </source>
</evidence>
<keyword evidence="2" id="KW-0378">Hydrolase</keyword>
<comment type="similarity">
    <text evidence="1">Belongs to the 'GDXG' lipolytic enzyme family.</text>
</comment>
<dbReference type="GO" id="GO:0016787">
    <property type="term" value="F:hydrolase activity"/>
    <property type="evidence" value="ECO:0007669"/>
    <property type="project" value="UniProtKB-KW"/>
</dbReference>
<feature type="domain" description="Alpha/beta hydrolase fold-3" evidence="5">
    <location>
        <begin position="151"/>
        <end position="225"/>
    </location>
</feature>
<organism evidence="6 7">
    <name type="scientific">Podila minutissima</name>
    <dbReference type="NCBI Taxonomy" id="64525"/>
    <lineage>
        <taxon>Eukaryota</taxon>
        <taxon>Fungi</taxon>
        <taxon>Fungi incertae sedis</taxon>
        <taxon>Mucoromycota</taxon>
        <taxon>Mortierellomycotina</taxon>
        <taxon>Mortierellomycetes</taxon>
        <taxon>Mortierellales</taxon>
        <taxon>Mortierellaceae</taxon>
        <taxon>Podila</taxon>
    </lineage>
</organism>
<dbReference type="InterPro" id="IPR050300">
    <property type="entry name" value="GDXG_lipolytic_enzyme"/>
</dbReference>
<protein>
    <recommendedName>
        <fullName evidence="5">Alpha/beta hydrolase fold-3 domain-containing protein</fullName>
    </recommendedName>
</protein>
<dbReference type="Gene3D" id="3.40.50.1820">
    <property type="entry name" value="alpha/beta hydrolase"/>
    <property type="match status" value="1"/>
</dbReference>
<feature type="active site" evidence="3">
    <location>
        <position position="203"/>
    </location>
</feature>
<keyword evidence="7" id="KW-1185">Reference proteome</keyword>
<evidence type="ECO:0000313" key="7">
    <source>
        <dbReference type="Proteomes" id="UP000696485"/>
    </source>
</evidence>
<dbReference type="InterPro" id="IPR013094">
    <property type="entry name" value="AB_hydrolase_3"/>
</dbReference>
<evidence type="ECO:0000256" key="2">
    <source>
        <dbReference type="ARBA" id="ARBA00022801"/>
    </source>
</evidence>
<evidence type="ECO:0000256" key="3">
    <source>
        <dbReference type="PROSITE-ProRule" id="PRU10038"/>
    </source>
</evidence>
<evidence type="ECO:0000256" key="1">
    <source>
        <dbReference type="ARBA" id="ARBA00010515"/>
    </source>
</evidence>
<sequence>MAVSRASSSSVQNVAQLRMVSNIITWFVPLRMVYLWRRNYSIKPNVMFKVHLETLLQPERATLRKTRNALGLNTNGRGHQHRNPSDPSPEFFASFLPDTQTKGKRLVNLPEESGPLDPDGTYVVRGEWIQALEEDKGRKRSNVVLLYIHGEDPFPAAVHDIFASYLYLTQPEHHAISSLHKRDQWDHPLEPVDPRNIVLAGDSAGGGLAIAFMLYMRDYVQPALSTPLIVPSTTILLSQAGAFDRLVDDTKLYAYRLGQANPASKVRFELYQEQVHVFQFFEFLPMASKAMKSIVSFVDSAREAVKSQDGQGTRSRKTAAKGTEWIVVDYKGNETEGYEGTSVTELDRCWNQSR</sequence>
<proteinExistence type="inferred from homology"/>
<dbReference type="EMBL" id="JAAAUY010000101">
    <property type="protein sequence ID" value="KAF9335417.1"/>
    <property type="molecule type" value="Genomic_DNA"/>
</dbReference>
<dbReference type="InterPro" id="IPR029058">
    <property type="entry name" value="AB_hydrolase_fold"/>
</dbReference>